<evidence type="ECO:0000256" key="2">
    <source>
        <dbReference type="ARBA" id="ARBA00022723"/>
    </source>
</evidence>
<dbReference type="InterPro" id="IPR052371">
    <property type="entry name" value="BFD-associated_ferredoxin"/>
</dbReference>
<gene>
    <name evidence="5" type="ORF">MET9862_01898</name>
</gene>
<dbReference type="EMBL" id="CABFPH010000020">
    <property type="protein sequence ID" value="VUD71320.1"/>
    <property type="molecule type" value="Genomic_DNA"/>
</dbReference>
<organism evidence="5 6">
    <name type="scientific">Methylobacterium symbioticum</name>
    <dbReference type="NCBI Taxonomy" id="2584084"/>
    <lineage>
        <taxon>Bacteria</taxon>
        <taxon>Pseudomonadati</taxon>
        <taxon>Pseudomonadota</taxon>
        <taxon>Alphaproteobacteria</taxon>
        <taxon>Hyphomicrobiales</taxon>
        <taxon>Methylobacteriaceae</taxon>
        <taxon>Methylobacterium</taxon>
    </lineage>
</organism>
<evidence type="ECO:0008006" key="7">
    <source>
        <dbReference type="Google" id="ProtNLM"/>
    </source>
</evidence>
<dbReference type="AlphaFoldDB" id="A0A509EAY4"/>
<proteinExistence type="predicted"/>
<dbReference type="GO" id="GO:0046872">
    <property type="term" value="F:metal ion binding"/>
    <property type="evidence" value="ECO:0007669"/>
    <property type="project" value="UniProtKB-KW"/>
</dbReference>
<evidence type="ECO:0000256" key="1">
    <source>
        <dbReference type="ARBA" id="ARBA00022714"/>
    </source>
</evidence>
<reference evidence="5 6" key="1">
    <citation type="submission" date="2019-06" db="EMBL/GenBank/DDBJ databases">
        <authorList>
            <person name="Rodrigo-Torres L."/>
            <person name="Arahal R. D."/>
            <person name="Lucena T."/>
        </authorList>
    </citation>
    <scope>NUCLEOTIDE SEQUENCE [LARGE SCALE GENOMIC DNA]</scope>
    <source>
        <strain evidence="5 6">SB0023/3</strain>
    </source>
</reference>
<protein>
    <recommendedName>
        <fullName evidence="7">BFD-like [2Fe-2S]-binding domain-containing protein</fullName>
    </recommendedName>
</protein>
<evidence type="ECO:0000313" key="6">
    <source>
        <dbReference type="Proteomes" id="UP000410984"/>
    </source>
</evidence>
<accession>A0A509EAY4</accession>
<dbReference type="PANTHER" id="PTHR37424">
    <property type="entry name" value="BACTERIOFERRITIN-ASSOCIATED FERREDOXIN"/>
    <property type="match status" value="1"/>
</dbReference>
<dbReference type="GO" id="GO:0051537">
    <property type="term" value="F:2 iron, 2 sulfur cluster binding"/>
    <property type="evidence" value="ECO:0007669"/>
    <property type="project" value="UniProtKB-KW"/>
</dbReference>
<keyword evidence="6" id="KW-1185">Reference proteome</keyword>
<sequence>MSCGPTRWKQGFAARMIVCSCNVLSDGAVRGCLDPGPGCPRTPAQVYACLGCSPKCGRCARTIRSIVRQALADAAATDAHACSASCASACSLKQFQTTDEELAA</sequence>
<dbReference type="Gene3D" id="1.10.10.1100">
    <property type="entry name" value="BFD-like [2Fe-2S]-binding domain"/>
    <property type="match status" value="1"/>
</dbReference>
<dbReference type="PANTHER" id="PTHR37424:SF1">
    <property type="entry name" value="BACTERIOFERRITIN-ASSOCIATED FERREDOXIN"/>
    <property type="match status" value="1"/>
</dbReference>
<keyword evidence="2" id="KW-0479">Metal-binding</keyword>
<evidence type="ECO:0000256" key="3">
    <source>
        <dbReference type="ARBA" id="ARBA00023004"/>
    </source>
</evidence>
<name>A0A509EAY4_9HYPH</name>
<keyword evidence="4" id="KW-0411">Iron-sulfur</keyword>
<dbReference type="InterPro" id="IPR041854">
    <property type="entry name" value="BFD-like_2Fe2S-bd_dom_sf"/>
</dbReference>
<keyword evidence="1" id="KW-0001">2Fe-2S</keyword>
<dbReference type="Proteomes" id="UP000410984">
    <property type="component" value="Unassembled WGS sequence"/>
</dbReference>
<keyword evidence="3" id="KW-0408">Iron</keyword>
<evidence type="ECO:0000313" key="5">
    <source>
        <dbReference type="EMBL" id="VUD71320.1"/>
    </source>
</evidence>
<evidence type="ECO:0000256" key="4">
    <source>
        <dbReference type="ARBA" id="ARBA00023014"/>
    </source>
</evidence>